<evidence type="ECO:0000259" key="8">
    <source>
        <dbReference type="PROSITE" id="PS50011"/>
    </source>
</evidence>
<dbReference type="PROSITE" id="PS00108">
    <property type="entry name" value="PROTEIN_KINASE_ST"/>
    <property type="match status" value="1"/>
</dbReference>
<dbReference type="InterPro" id="IPR001245">
    <property type="entry name" value="Ser-Thr/Tyr_kinase_cat_dom"/>
</dbReference>
<dbReference type="Gene3D" id="1.10.510.10">
    <property type="entry name" value="Transferase(Phosphotransferase) domain 1"/>
    <property type="match status" value="1"/>
</dbReference>
<dbReference type="InterPro" id="IPR008271">
    <property type="entry name" value="Ser/Thr_kinase_AS"/>
</dbReference>
<dbReference type="PANTHER" id="PTHR45647">
    <property type="entry name" value="OS02G0152300 PROTEIN"/>
    <property type="match status" value="1"/>
</dbReference>
<reference evidence="10" key="1">
    <citation type="submission" date="2023-07" db="EMBL/GenBank/DDBJ databases">
        <title>A chromosome-level genome assembly of Lolium multiflorum.</title>
        <authorList>
            <person name="Chen Y."/>
            <person name="Copetti D."/>
            <person name="Kolliker R."/>
            <person name="Studer B."/>
        </authorList>
    </citation>
    <scope>NUCLEOTIDE SEQUENCE</scope>
    <source>
        <strain evidence="10">02402/16</strain>
        <tissue evidence="10">Leaf</tissue>
    </source>
</reference>
<organism evidence="10 11">
    <name type="scientific">Lolium multiflorum</name>
    <name type="common">Italian ryegrass</name>
    <name type="synonym">Lolium perenne subsp. multiflorum</name>
    <dbReference type="NCBI Taxonomy" id="4521"/>
    <lineage>
        <taxon>Eukaryota</taxon>
        <taxon>Viridiplantae</taxon>
        <taxon>Streptophyta</taxon>
        <taxon>Embryophyta</taxon>
        <taxon>Tracheophyta</taxon>
        <taxon>Spermatophyta</taxon>
        <taxon>Magnoliopsida</taxon>
        <taxon>Liliopsida</taxon>
        <taxon>Poales</taxon>
        <taxon>Poaceae</taxon>
        <taxon>BOP clade</taxon>
        <taxon>Pooideae</taxon>
        <taxon>Poodae</taxon>
        <taxon>Poeae</taxon>
        <taxon>Poeae Chloroplast Group 2 (Poeae type)</taxon>
        <taxon>Loliodinae</taxon>
        <taxon>Loliinae</taxon>
        <taxon>Lolium</taxon>
    </lineage>
</organism>
<keyword evidence="6" id="KW-0175">Coiled coil</keyword>
<comment type="caution">
    <text evidence="10">The sequence shown here is derived from an EMBL/GenBank/DDBJ whole genome shotgun (WGS) entry which is preliminary data.</text>
</comment>
<keyword evidence="4" id="KW-0808">Transferase</keyword>
<dbReference type="Gene3D" id="3.30.200.20">
    <property type="entry name" value="Phosphorylase Kinase, domain 1"/>
    <property type="match status" value="2"/>
</dbReference>
<evidence type="ECO:0000256" key="7">
    <source>
        <dbReference type="SAM" id="MobiDB-lite"/>
    </source>
</evidence>
<dbReference type="GO" id="GO:0004672">
    <property type="term" value="F:protein kinase activity"/>
    <property type="evidence" value="ECO:0007669"/>
    <property type="project" value="InterPro"/>
</dbReference>
<evidence type="ECO:0000256" key="1">
    <source>
        <dbReference type="ARBA" id="ARBA00000900"/>
    </source>
</evidence>
<dbReference type="InterPro" id="IPR000719">
    <property type="entry name" value="Prot_kinase_dom"/>
</dbReference>
<dbReference type="SMART" id="SM00220">
    <property type="entry name" value="S_TKc"/>
    <property type="match status" value="1"/>
</dbReference>
<sequence>MVLWALQKFPDRDAAAFVLLHVYCHPKFIPIMGTRIPASQVQEQQLIAHKKMELQKISDILDEHLLLCAQEKAQAEKLVVESDDVTEELLQLISERHVTALIMGAAADKHYTKKIMALKSKKAQAVEQQADPFCRIWYICKGTLVYRRKGVAISNEAMRQDRRNSGYQQFSVDRSTSLSDTWFVQNTWLHEPNLGQQAGRTSPCRLYDNEKDIVREFDEPDKFQHMLWELESVRKQAYEEKCSRDKAERELLEAFQKARDSENLYLGEVKQRNETEEKLRATIEEVEKLTETTDELCAKLQEERKKKLALEKRTAHSDRIIKDLMLQRDKAVREVEALHAKKGGSSATAEGEMHITELSCSEIKEATNNFDHSLKVGESVYGSVYKGFLRHTNVAIKKLNPGGTESQSQFNQEVEILSRVRHPNLVTLIGACKEDQALVYEYMPNGSLDDRLACKDNSKPLNWQLRIRIISDVCSALIFLHSNKPHSIVHSDLKASNIILDGNNVAKLSGFGVCRMFTDAFRNTTTLYRHTHPKGSFAYIDPEYVMTGDLTPQSDVYSFGVVLLRLLTGRPGFGLLKDVQQAVEKGCLEAILDSSAGDWPAMQAEQLARIGLRCCEIRRKNRPDLQTELCSLSFKSVSEDLGGVPSYFICPILQDVMREPLIAADGFTYEAEAIREWIDSGHHTSPMTNLELLHHPLLQAFYELTLPRKSRDKRDKDDTDIDAHRLMKSGASQLGATKMDEEEVHIAVGKNFRKEKANILWSTAKFPRARIVLVNVHWPSKWMPFMGGKLLYKFADEKEKEMHRGRETEAMVRMLSQYKSLCDTREVRAHYITHEDILGGLVNLVKKLKIKRIIIGSRKMAKQEVLRKCCQVWVVVNGKYVSTSNDHLRHTGSIGYGGSSELLASIHELSDESDGYTTPQSDFYVSFQADDIMDGDGVIQLDGADQSAKYDVHESEQGIEESNAYEEAEIFPDEDTDESDEIQSSRNISEKTAKLMEEMEELQRKLKDLHDEGHNHDEDILSPRKQNDLLRERTLSKTRYPELQIPDHIAEFPMSRIAKATNNFYSQNLIGEGGYGPVYKGRLGGVTVAIKLLRPHGKLHGRQGFPEFRQEC</sequence>
<dbReference type="GO" id="GO:0005524">
    <property type="term" value="F:ATP binding"/>
    <property type="evidence" value="ECO:0007669"/>
    <property type="project" value="InterPro"/>
</dbReference>
<dbReference type="Pfam" id="PF07714">
    <property type="entry name" value="PK_Tyr_Ser-Thr"/>
    <property type="match status" value="1"/>
</dbReference>
<comment type="catalytic activity">
    <reaction evidence="1">
        <text>S-ubiquitinyl-[E2 ubiquitin-conjugating enzyme]-L-cysteine + [acceptor protein]-L-lysine = [E2 ubiquitin-conjugating enzyme]-L-cysteine + N(6)-ubiquitinyl-[acceptor protein]-L-lysine.</text>
        <dbReference type="EC" id="2.3.2.27"/>
    </reaction>
</comment>
<proteinExistence type="predicted"/>
<evidence type="ECO:0000256" key="2">
    <source>
        <dbReference type="ARBA" id="ARBA00004906"/>
    </source>
</evidence>
<dbReference type="InterPro" id="IPR051348">
    <property type="entry name" value="U-box_ubiquitin_ligases"/>
</dbReference>
<evidence type="ECO:0000313" key="11">
    <source>
        <dbReference type="Proteomes" id="UP001231189"/>
    </source>
</evidence>
<dbReference type="InterPro" id="IPR003613">
    <property type="entry name" value="Ubox_domain"/>
</dbReference>
<dbReference type="Gene3D" id="3.30.40.10">
    <property type="entry name" value="Zinc/RING finger domain, C3HC4 (zinc finger)"/>
    <property type="match status" value="1"/>
</dbReference>
<keyword evidence="11" id="KW-1185">Reference proteome</keyword>
<gene>
    <name evidence="10" type="ORF">QYE76_029938</name>
</gene>
<feature type="compositionally biased region" description="Acidic residues" evidence="7">
    <location>
        <begin position="957"/>
        <end position="981"/>
    </location>
</feature>
<dbReference type="GO" id="GO:0061630">
    <property type="term" value="F:ubiquitin protein ligase activity"/>
    <property type="evidence" value="ECO:0007669"/>
    <property type="project" value="UniProtKB-EC"/>
</dbReference>
<dbReference type="PROSITE" id="PS50011">
    <property type="entry name" value="PROTEIN_KINASE_DOM"/>
    <property type="match status" value="1"/>
</dbReference>
<keyword evidence="5" id="KW-0833">Ubl conjugation pathway</keyword>
<dbReference type="CDD" id="cd01989">
    <property type="entry name" value="USP_STK_Ubox_N"/>
    <property type="match status" value="1"/>
</dbReference>
<evidence type="ECO:0000256" key="4">
    <source>
        <dbReference type="ARBA" id="ARBA00022679"/>
    </source>
</evidence>
<dbReference type="SUPFAM" id="SSF57850">
    <property type="entry name" value="RING/U-box"/>
    <property type="match status" value="1"/>
</dbReference>
<dbReference type="Proteomes" id="UP001231189">
    <property type="component" value="Unassembled WGS sequence"/>
</dbReference>
<feature type="coiled-coil region" evidence="6">
    <location>
        <begin position="244"/>
        <end position="341"/>
    </location>
</feature>
<feature type="domain" description="Protein kinase" evidence="8">
    <location>
        <begin position="370"/>
        <end position="634"/>
    </location>
</feature>
<dbReference type="SMART" id="SM00504">
    <property type="entry name" value="Ubox"/>
    <property type="match status" value="1"/>
</dbReference>
<evidence type="ECO:0000256" key="3">
    <source>
        <dbReference type="ARBA" id="ARBA00012483"/>
    </source>
</evidence>
<accession>A0AAD8QPX8</accession>
<dbReference type="CDD" id="cd16655">
    <property type="entry name" value="RING-Ubox_WDSUB1-like"/>
    <property type="match status" value="1"/>
</dbReference>
<name>A0AAD8QPX8_LOLMU</name>
<dbReference type="InterPro" id="IPR011009">
    <property type="entry name" value="Kinase-like_dom_sf"/>
</dbReference>
<evidence type="ECO:0000259" key="9">
    <source>
        <dbReference type="PROSITE" id="PS51698"/>
    </source>
</evidence>
<dbReference type="PANTHER" id="PTHR45647:SF131">
    <property type="entry name" value="RING-TYPE E3 UBIQUITIN TRANSFERASE"/>
    <property type="match status" value="1"/>
</dbReference>
<protein>
    <recommendedName>
        <fullName evidence="3">RING-type E3 ubiquitin transferase</fullName>
        <ecNumber evidence="3">2.3.2.27</ecNumber>
    </recommendedName>
</protein>
<dbReference type="EMBL" id="JAUUTY010000007">
    <property type="protein sequence ID" value="KAK1606265.1"/>
    <property type="molecule type" value="Genomic_DNA"/>
</dbReference>
<evidence type="ECO:0000256" key="5">
    <source>
        <dbReference type="ARBA" id="ARBA00022786"/>
    </source>
</evidence>
<evidence type="ECO:0000313" key="10">
    <source>
        <dbReference type="EMBL" id="KAK1606265.1"/>
    </source>
</evidence>
<dbReference type="InterPro" id="IPR013083">
    <property type="entry name" value="Znf_RING/FYVE/PHD"/>
</dbReference>
<dbReference type="EC" id="2.3.2.27" evidence="3"/>
<feature type="region of interest" description="Disordered" evidence="7">
    <location>
        <begin position="946"/>
        <end position="988"/>
    </location>
</feature>
<dbReference type="SUPFAM" id="SSF56112">
    <property type="entry name" value="Protein kinase-like (PK-like)"/>
    <property type="match status" value="2"/>
</dbReference>
<feature type="domain" description="U-box" evidence="9">
    <location>
        <begin position="643"/>
        <end position="722"/>
    </location>
</feature>
<dbReference type="PROSITE" id="PS51698">
    <property type="entry name" value="U_BOX"/>
    <property type="match status" value="1"/>
</dbReference>
<dbReference type="GO" id="GO:0016567">
    <property type="term" value="P:protein ubiquitination"/>
    <property type="evidence" value="ECO:0007669"/>
    <property type="project" value="InterPro"/>
</dbReference>
<dbReference type="AlphaFoldDB" id="A0AAD8QPX8"/>
<evidence type="ECO:0000256" key="6">
    <source>
        <dbReference type="SAM" id="Coils"/>
    </source>
</evidence>
<dbReference type="Pfam" id="PF04564">
    <property type="entry name" value="U-box"/>
    <property type="match status" value="1"/>
</dbReference>
<comment type="pathway">
    <text evidence="2">Protein modification; protein ubiquitination.</text>
</comment>